<evidence type="ECO:0000313" key="2">
    <source>
        <dbReference type="EMBL" id="MCI2241777.1"/>
    </source>
</evidence>
<name>A0ABS9WHL4_9ACTN</name>
<dbReference type="InterPro" id="IPR052942">
    <property type="entry name" value="LPS_cholinephosphotransferase"/>
</dbReference>
<dbReference type="EMBL" id="JAJMLW010000002">
    <property type="protein sequence ID" value="MCI2241777.1"/>
    <property type="molecule type" value="Genomic_DNA"/>
</dbReference>
<gene>
    <name evidence="2" type="ORF">LPT13_05330</name>
</gene>
<feature type="domain" description="LicD/FKTN/FKRP nucleotidyltransferase" evidence="1">
    <location>
        <begin position="27"/>
        <end position="257"/>
    </location>
</feature>
<dbReference type="InterPro" id="IPR007074">
    <property type="entry name" value="LicD/FKTN/FKRP_NTP_transf"/>
</dbReference>
<accession>A0ABS9WHL4</accession>
<dbReference type="Proteomes" id="UP001430755">
    <property type="component" value="Unassembled WGS sequence"/>
</dbReference>
<dbReference type="Pfam" id="PF04991">
    <property type="entry name" value="LicD"/>
    <property type="match status" value="1"/>
</dbReference>
<dbReference type="RefSeq" id="WP_242164351.1">
    <property type="nucleotide sequence ID" value="NZ_JAJMLW010000002.1"/>
</dbReference>
<evidence type="ECO:0000313" key="3">
    <source>
        <dbReference type="Proteomes" id="UP001430755"/>
    </source>
</evidence>
<reference evidence="2" key="1">
    <citation type="submission" date="2021-11" db="EMBL/GenBank/DDBJ databases">
        <title>A Novel Adlercreutzia Species, isolated from a Allomyrina dichotoma larva feces.</title>
        <authorList>
            <person name="Suh M.K."/>
        </authorList>
    </citation>
    <scope>NUCLEOTIDE SEQUENCE</scope>
    <source>
        <strain evidence="2">JBNU-10</strain>
    </source>
</reference>
<comment type="caution">
    <text evidence="2">The sequence shown here is derived from an EMBL/GenBank/DDBJ whole genome shotgun (WGS) entry which is preliminary data.</text>
</comment>
<keyword evidence="3" id="KW-1185">Reference proteome</keyword>
<evidence type="ECO:0000259" key="1">
    <source>
        <dbReference type="Pfam" id="PF04991"/>
    </source>
</evidence>
<organism evidence="2 3">
    <name type="scientific">Adlercreutzia faecimuris</name>
    <dbReference type="NCBI Taxonomy" id="2897341"/>
    <lineage>
        <taxon>Bacteria</taxon>
        <taxon>Bacillati</taxon>
        <taxon>Actinomycetota</taxon>
        <taxon>Coriobacteriia</taxon>
        <taxon>Eggerthellales</taxon>
        <taxon>Eggerthellaceae</taxon>
        <taxon>Adlercreutzia</taxon>
    </lineage>
</organism>
<proteinExistence type="predicted"/>
<sequence>MREYDQETLEHVQACELSILRDFMDVCDRYDLEWFALAGTVLGAVRHQGFIPWDDDIDVALPAEDLDKLLEVMEAEYPGKYVVMNAVHDIEYPLATTRLMLRSTEFREEPLKDIPCDLGIFLDLYALDAVSDDERAYRKQAWDAWFWSHVRILQSIPNPVILQRGWKGSVIRMACRAASVVLRVSGLSKERVFAKEQEARNRYRDQDTKRFAYLCDTDRFSTTFVRDEVLPAAKLPFCGIEINVPANYLEHLTVQFGDYMTLPPVEQRKNHFPFRLDFGPY</sequence>
<dbReference type="PANTHER" id="PTHR43404">
    <property type="entry name" value="LIPOPOLYSACCHARIDE CHOLINEPHOSPHOTRANSFERASE LICD"/>
    <property type="match status" value="1"/>
</dbReference>
<protein>
    <submittedName>
        <fullName evidence="2">LicD family protein</fullName>
    </submittedName>
</protein>
<dbReference type="PANTHER" id="PTHR43404:SF2">
    <property type="entry name" value="LIPOPOLYSACCHARIDE CHOLINEPHOSPHOTRANSFERASE LICD"/>
    <property type="match status" value="1"/>
</dbReference>